<protein>
    <submittedName>
        <fullName evidence="5">Alpha/beta hydrolase</fullName>
    </submittedName>
</protein>
<evidence type="ECO:0000256" key="2">
    <source>
        <dbReference type="ARBA" id="ARBA00022801"/>
    </source>
</evidence>
<gene>
    <name evidence="5" type="ORF">ACFSXZ_32030</name>
</gene>
<comment type="caution">
    <text evidence="5">The sequence shown here is derived from an EMBL/GenBank/DDBJ whole genome shotgun (WGS) entry which is preliminary data.</text>
</comment>
<dbReference type="InterPro" id="IPR033140">
    <property type="entry name" value="Lipase_GDXG_put_SER_AS"/>
</dbReference>
<dbReference type="PANTHER" id="PTHR48081">
    <property type="entry name" value="AB HYDROLASE SUPERFAMILY PROTEIN C4A8.06C"/>
    <property type="match status" value="1"/>
</dbReference>
<proteinExistence type="inferred from homology"/>
<keyword evidence="2 5" id="KW-0378">Hydrolase</keyword>
<dbReference type="PROSITE" id="PS01174">
    <property type="entry name" value="LIPASE_GDXG_SER"/>
    <property type="match status" value="1"/>
</dbReference>
<evidence type="ECO:0000256" key="1">
    <source>
        <dbReference type="ARBA" id="ARBA00010515"/>
    </source>
</evidence>
<dbReference type="InterPro" id="IPR050300">
    <property type="entry name" value="GDXG_lipolytic_enzyme"/>
</dbReference>
<feature type="domain" description="Alpha/beta hydrolase fold-3" evidence="4">
    <location>
        <begin position="70"/>
        <end position="272"/>
    </location>
</feature>
<dbReference type="Gene3D" id="3.40.50.1820">
    <property type="entry name" value="alpha/beta hydrolase"/>
    <property type="match status" value="1"/>
</dbReference>
<evidence type="ECO:0000313" key="5">
    <source>
        <dbReference type="EMBL" id="MFD2420969.1"/>
    </source>
</evidence>
<sequence>MSEEQRAALDARLRSVTFDTSRAPGELREAFETMTAGRPVPPGVAFAPAVLGGRPALAVEPEEVGTEGRILYFHGGAWVVGSPDTAQALTAGLVHRTGVRAVSLDYRLAPEHPFPAAIEDCLAAYRDLLDQGVPAERIVLAGDSAGGGLTVTTMLAARDAGLPLPAGAVAFSPALDATRSGESMKTKAGIDPMFTSESLGQLLAHYVAGEDPWHPFLSPAVSADLGGLPPLLLQVGSNEVLLDDSTRLATRAAAAGVDVVLDVTADVPHVFQSAAGFLDEADAALDRAGRFILDHVSRN</sequence>
<feature type="active site" evidence="3">
    <location>
        <position position="144"/>
    </location>
</feature>
<dbReference type="InterPro" id="IPR013094">
    <property type="entry name" value="AB_hydrolase_3"/>
</dbReference>
<evidence type="ECO:0000313" key="6">
    <source>
        <dbReference type="Proteomes" id="UP001597417"/>
    </source>
</evidence>
<dbReference type="PROSITE" id="PS01173">
    <property type="entry name" value="LIPASE_GDXG_HIS"/>
    <property type="match status" value="1"/>
</dbReference>
<dbReference type="InterPro" id="IPR002168">
    <property type="entry name" value="Lipase_GDXG_HIS_AS"/>
</dbReference>
<keyword evidence="6" id="KW-1185">Reference proteome</keyword>
<reference evidence="6" key="1">
    <citation type="journal article" date="2019" name="Int. J. Syst. Evol. Microbiol.">
        <title>The Global Catalogue of Microorganisms (GCM) 10K type strain sequencing project: providing services to taxonomists for standard genome sequencing and annotation.</title>
        <authorList>
            <consortium name="The Broad Institute Genomics Platform"/>
            <consortium name="The Broad Institute Genome Sequencing Center for Infectious Disease"/>
            <person name="Wu L."/>
            <person name="Ma J."/>
        </authorList>
    </citation>
    <scope>NUCLEOTIDE SEQUENCE [LARGE SCALE GENOMIC DNA]</scope>
    <source>
        <strain evidence="6">CGMCC 4.7645</strain>
    </source>
</reference>
<dbReference type="RefSeq" id="WP_378269295.1">
    <property type="nucleotide sequence ID" value="NZ_JBHUKR010000021.1"/>
</dbReference>
<evidence type="ECO:0000256" key="3">
    <source>
        <dbReference type="PROSITE-ProRule" id="PRU10038"/>
    </source>
</evidence>
<evidence type="ECO:0000259" key="4">
    <source>
        <dbReference type="Pfam" id="PF07859"/>
    </source>
</evidence>
<dbReference type="Pfam" id="PF07859">
    <property type="entry name" value="Abhydrolase_3"/>
    <property type="match status" value="1"/>
</dbReference>
<name>A0ABW5G0Z5_9PSEU</name>
<dbReference type="GO" id="GO:0016787">
    <property type="term" value="F:hydrolase activity"/>
    <property type="evidence" value="ECO:0007669"/>
    <property type="project" value="UniProtKB-KW"/>
</dbReference>
<dbReference type="SUPFAM" id="SSF53474">
    <property type="entry name" value="alpha/beta-Hydrolases"/>
    <property type="match status" value="1"/>
</dbReference>
<dbReference type="InterPro" id="IPR029058">
    <property type="entry name" value="AB_hydrolase_fold"/>
</dbReference>
<organism evidence="5 6">
    <name type="scientific">Amycolatopsis pigmentata</name>
    <dbReference type="NCBI Taxonomy" id="450801"/>
    <lineage>
        <taxon>Bacteria</taxon>
        <taxon>Bacillati</taxon>
        <taxon>Actinomycetota</taxon>
        <taxon>Actinomycetes</taxon>
        <taxon>Pseudonocardiales</taxon>
        <taxon>Pseudonocardiaceae</taxon>
        <taxon>Amycolatopsis</taxon>
    </lineage>
</organism>
<dbReference type="PANTHER" id="PTHR48081:SF30">
    <property type="entry name" value="ACETYL-HYDROLASE LIPR-RELATED"/>
    <property type="match status" value="1"/>
</dbReference>
<dbReference type="Proteomes" id="UP001597417">
    <property type="component" value="Unassembled WGS sequence"/>
</dbReference>
<accession>A0ABW5G0Z5</accession>
<dbReference type="EMBL" id="JBHUKR010000021">
    <property type="protein sequence ID" value="MFD2420969.1"/>
    <property type="molecule type" value="Genomic_DNA"/>
</dbReference>
<comment type="similarity">
    <text evidence="1">Belongs to the 'GDXG' lipolytic enzyme family.</text>
</comment>